<dbReference type="AlphaFoldDB" id="A0AAV6TW37"/>
<comment type="similarity">
    <text evidence="2">Belongs to the TMEM120 family.</text>
</comment>
<dbReference type="PANTHER" id="PTHR21433:SF0">
    <property type="entry name" value="TRANSMEMBRANE PROTEIN 120 HOMOLOG"/>
    <property type="match status" value="1"/>
</dbReference>
<evidence type="ECO:0000256" key="2">
    <source>
        <dbReference type="ARBA" id="ARBA00009700"/>
    </source>
</evidence>
<protein>
    <submittedName>
        <fullName evidence="6">Uncharacterized protein</fullName>
    </submittedName>
</protein>
<keyword evidence="5" id="KW-0472">Membrane</keyword>
<evidence type="ECO:0000256" key="3">
    <source>
        <dbReference type="ARBA" id="ARBA00022692"/>
    </source>
</evidence>
<evidence type="ECO:0000313" key="6">
    <source>
        <dbReference type="EMBL" id="KAG8175871.1"/>
    </source>
</evidence>
<evidence type="ECO:0000313" key="7">
    <source>
        <dbReference type="Proteomes" id="UP000827092"/>
    </source>
</evidence>
<evidence type="ECO:0000256" key="4">
    <source>
        <dbReference type="ARBA" id="ARBA00022989"/>
    </source>
</evidence>
<evidence type="ECO:0000256" key="5">
    <source>
        <dbReference type="ARBA" id="ARBA00023136"/>
    </source>
</evidence>
<dbReference type="PANTHER" id="PTHR21433">
    <property type="entry name" value="TRANSMEMBRANE PROTEIN INDUCED BY TUMOR NECROSIS FACTOR ALPHA"/>
    <property type="match status" value="1"/>
</dbReference>
<comment type="caution">
    <text evidence="6">The sequence shown here is derived from an EMBL/GenBank/DDBJ whole genome shotgun (WGS) entry which is preliminary data.</text>
</comment>
<sequence>MATSAGLSALVEEWNELNKSFHDVEVLHKSCTKAVANFKKAEADVKKGISQQVKGLTRISESIKCFRPSSEKEKEDFTDLKKSLNVRKEELRTFTSTLPKDNGLYLKIVLGSVNVTLLDEEER</sequence>
<keyword evidence="7" id="KW-1185">Reference proteome</keyword>
<dbReference type="GO" id="GO:0016020">
    <property type="term" value="C:membrane"/>
    <property type="evidence" value="ECO:0007669"/>
    <property type="project" value="UniProtKB-SubCell"/>
</dbReference>
<keyword evidence="3" id="KW-0812">Transmembrane</keyword>
<comment type="subcellular location">
    <subcellularLocation>
        <location evidence="1">Membrane</location>
        <topology evidence="1">Multi-pass membrane protein</topology>
    </subcellularLocation>
</comment>
<name>A0AAV6TW37_9ARAC</name>
<dbReference type="Pfam" id="PF07851">
    <property type="entry name" value="TMEM120A-B"/>
    <property type="match status" value="1"/>
</dbReference>
<accession>A0AAV6TW37</accession>
<proteinExistence type="inferred from homology"/>
<dbReference type="InterPro" id="IPR012926">
    <property type="entry name" value="TMEM120A/B"/>
</dbReference>
<dbReference type="Proteomes" id="UP000827092">
    <property type="component" value="Unassembled WGS sequence"/>
</dbReference>
<gene>
    <name evidence="6" type="ORF">JTE90_026996</name>
</gene>
<dbReference type="EMBL" id="JAFNEN010000946">
    <property type="protein sequence ID" value="KAG8175871.1"/>
    <property type="molecule type" value="Genomic_DNA"/>
</dbReference>
<keyword evidence="4" id="KW-1133">Transmembrane helix</keyword>
<reference evidence="6 7" key="1">
    <citation type="journal article" date="2022" name="Nat. Ecol. Evol.">
        <title>A masculinizing supergene underlies an exaggerated male reproductive morph in a spider.</title>
        <authorList>
            <person name="Hendrickx F."/>
            <person name="De Corte Z."/>
            <person name="Sonet G."/>
            <person name="Van Belleghem S.M."/>
            <person name="Kostlbacher S."/>
            <person name="Vangestel C."/>
        </authorList>
    </citation>
    <scope>NUCLEOTIDE SEQUENCE [LARGE SCALE GENOMIC DNA]</scope>
    <source>
        <strain evidence="6">W744_W776</strain>
    </source>
</reference>
<organism evidence="6 7">
    <name type="scientific">Oedothorax gibbosus</name>
    <dbReference type="NCBI Taxonomy" id="931172"/>
    <lineage>
        <taxon>Eukaryota</taxon>
        <taxon>Metazoa</taxon>
        <taxon>Ecdysozoa</taxon>
        <taxon>Arthropoda</taxon>
        <taxon>Chelicerata</taxon>
        <taxon>Arachnida</taxon>
        <taxon>Araneae</taxon>
        <taxon>Araneomorphae</taxon>
        <taxon>Entelegynae</taxon>
        <taxon>Araneoidea</taxon>
        <taxon>Linyphiidae</taxon>
        <taxon>Erigoninae</taxon>
        <taxon>Oedothorax</taxon>
    </lineage>
</organism>
<evidence type="ECO:0000256" key="1">
    <source>
        <dbReference type="ARBA" id="ARBA00004141"/>
    </source>
</evidence>